<dbReference type="RefSeq" id="WP_193292761.1">
    <property type="nucleotide sequence ID" value="NZ_CP097356.1"/>
</dbReference>
<name>A0AA46Z4P3_VIBPH</name>
<dbReference type="AlphaFoldDB" id="A0AA46Z4P3"/>
<dbReference type="InterPro" id="IPR009225">
    <property type="entry name" value="Phage_head_completion_GpL"/>
</dbReference>
<accession>A0AA46Z4P3</accession>
<organism evidence="1 2">
    <name type="scientific">Vibrio parahaemolyticus</name>
    <dbReference type="NCBI Taxonomy" id="670"/>
    <lineage>
        <taxon>Bacteria</taxon>
        <taxon>Pseudomonadati</taxon>
        <taxon>Pseudomonadota</taxon>
        <taxon>Gammaproteobacteria</taxon>
        <taxon>Vibrionales</taxon>
        <taxon>Vibrionaceae</taxon>
        <taxon>Vibrio</taxon>
    </lineage>
</organism>
<sequence>MLNGKSTSSYQDTKIENDGFWPNLNAGDFEKRRGIPLKLDSEAVALSLAAAVSQINIELAEAKAGYEAEGITKAEDIPGLPKVLGKNSIIVLYEKAVFARAKSDMVSEFASVSTKDAGDRIAENERDITGRLLAESQQHLRALSGSSRCGVDLL</sequence>
<evidence type="ECO:0000313" key="2">
    <source>
        <dbReference type="Proteomes" id="UP001163036"/>
    </source>
</evidence>
<dbReference type="Proteomes" id="UP001163036">
    <property type="component" value="Chromosome 2"/>
</dbReference>
<dbReference type="EMBL" id="CP097356">
    <property type="protein sequence ID" value="UYV28898.1"/>
    <property type="molecule type" value="Genomic_DNA"/>
</dbReference>
<evidence type="ECO:0000313" key="1">
    <source>
        <dbReference type="EMBL" id="UYV28898.1"/>
    </source>
</evidence>
<gene>
    <name evidence="1" type="ORF">M5598_16915</name>
</gene>
<dbReference type="Pfam" id="PF05926">
    <property type="entry name" value="Phage_GPL"/>
    <property type="match status" value="1"/>
</dbReference>
<reference evidence="1" key="1">
    <citation type="submission" date="2022-05" db="EMBL/GenBank/DDBJ databases">
        <title>Megaplasmid of Vibrio parahaemolyticus.</title>
        <authorList>
            <person name="Strauch E."/>
            <person name="Borowiak M."/>
        </authorList>
    </citation>
    <scope>NUCLEOTIDE SEQUENCE</scope>
    <source>
        <strain evidence="1">16-VB00198</strain>
    </source>
</reference>
<protein>
    <submittedName>
        <fullName evidence="1">Head completion/stabilization protein</fullName>
    </submittedName>
</protein>
<proteinExistence type="predicted"/>